<dbReference type="GO" id="GO:0042254">
    <property type="term" value="P:ribosome biogenesis"/>
    <property type="evidence" value="ECO:0007669"/>
    <property type="project" value="UniProtKB-KW"/>
</dbReference>
<evidence type="ECO:0000313" key="8">
    <source>
        <dbReference type="EMBL" id="QPK15762.1"/>
    </source>
</evidence>
<name>A0A221TFR8_9GAMM</name>
<dbReference type="Proteomes" id="UP000237284">
    <property type="component" value="Chromosome"/>
</dbReference>
<dbReference type="GO" id="GO:0005096">
    <property type="term" value="F:GTPase activator activity"/>
    <property type="evidence" value="ECO:0007669"/>
    <property type="project" value="UniProtKB-KW"/>
</dbReference>
<dbReference type="EMBL" id="JACDRT010000009">
    <property type="protein sequence ID" value="MBA0159821.1"/>
    <property type="molecule type" value="Genomic_DNA"/>
</dbReference>
<evidence type="ECO:0000256" key="3">
    <source>
        <dbReference type="HAMAP-Rule" id="MF_01058"/>
    </source>
</evidence>
<reference evidence="6 11" key="4">
    <citation type="submission" date="2024-03" db="EMBL/GenBank/DDBJ databases">
        <title>Analysis of soft rot Pectobacteriaceae population diversity in US potato growing regions between 2016 and 2022.</title>
        <authorList>
            <person name="Ma X."/>
            <person name="Zhang X."/>
            <person name="Stodghill P."/>
            <person name="Rioux R."/>
            <person name="Babler B."/>
            <person name="Shrestha S."/>
            <person name="Babler B."/>
            <person name="Rivedal H."/>
            <person name="Frost K."/>
            <person name="Hao J."/>
            <person name="Secor G."/>
            <person name="Swingle B."/>
        </authorList>
    </citation>
    <scope>NUCLEOTIDE SEQUENCE [LARGE SCALE GENOMIC DNA]</scope>
    <source>
        <strain evidence="6 11">UMSS2</strain>
    </source>
</reference>
<feature type="region of interest" description="Disordered" evidence="4">
    <location>
        <begin position="1"/>
        <end position="109"/>
    </location>
</feature>
<organism evidence="7">
    <name type="scientific">Pectobacterium versatile</name>
    <dbReference type="NCBI Taxonomy" id="2488639"/>
    <lineage>
        <taxon>Bacteria</taxon>
        <taxon>Pseudomonadati</taxon>
        <taxon>Pseudomonadota</taxon>
        <taxon>Gammaproteobacteria</taxon>
        <taxon>Enterobacterales</taxon>
        <taxon>Pectobacteriaceae</taxon>
        <taxon>Pectobacterium</taxon>
    </lineage>
</organism>
<comment type="similarity">
    <text evidence="3">Belongs to the YihI family.</text>
</comment>
<keyword evidence="2 3" id="KW-0690">Ribosome biogenesis</keyword>
<dbReference type="EMBL" id="CP065030">
    <property type="protein sequence ID" value="QPK15762.1"/>
    <property type="molecule type" value="Genomic_DNA"/>
</dbReference>
<feature type="compositionally biased region" description="Acidic residues" evidence="4">
    <location>
        <begin position="158"/>
        <end position="169"/>
    </location>
</feature>
<dbReference type="EMBL" id="JBBBON010000007">
    <property type="protein sequence ID" value="MEI7102559.1"/>
    <property type="molecule type" value="Genomic_DNA"/>
</dbReference>
<dbReference type="NCBIfam" id="NF003560">
    <property type="entry name" value="PRK05244.1-1"/>
    <property type="match status" value="1"/>
</dbReference>
<evidence type="ECO:0000256" key="2">
    <source>
        <dbReference type="ARBA" id="ARBA00022517"/>
    </source>
</evidence>
<feature type="region of interest" description="Disordered" evidence="4">
    <location>
        <begin position="158"/>
        <end position="184"/>
    </location>
</feature>
<dbReference type="Proteomes" id="UP000584405">
    <property type="component" value="Unassembled WGS sequence"/>
</dbReference>
<evidence type="ECO:0000313" key="6">
    <source>
        <dbReference type="EMBL" id="MEI7102559.1"/>
    </source>
</evidence>
<evidence type="ECO:0000313" key="5">
    <source>
        <dbReference type="EMBL" id="MBA0159821.1"/>
    </source>
</evidence>
<evidence type="ECO:0000256" key="1">
    <source>
        <dbReference type="ARBA" id="ARBA00022468"/>
    </source>
</evidence>
<accession>A0A221TFR8</accession>
<dbReference type="RefSeq" id="WP_103862862.1">
    <property type="nucleotide sequence ID" value="NZ_BGPS01000008.1"/>
</dbReference>
<proteinExistence type="inferred from homology"/>
<dbReference type="InterPro" id="IPR007336">
    <property type="entry name" value="YihI"/>
</dbReference>
<sequence length="184" mass="20850">MNRPVKGAADQAGKPKVKRKTREELEREARERKKDKKHRGHASGSRTQEKASADQRSGQRKVADPRIGSKKPVQLGVLDSDIAKPKPKSKPSEPVEKVVVTKPTMSPEEELEMLENDTRLDALLDRLDSGETLSAKEQSWVDETLDRIDILMEELGIELGDDDEEEQQEDMLQLLKRNNPKDTF</sequence>
<dbReference type="Pfam" id="PF04220">
    <property type="entry name" value="YihI"/>
    <property type="match status" value="1"/>
</dbReference>
<reference evidence="7" key="1">
    <citation type="submission" date="2017-12" db="EMBL/GenBank/DDBJ databases">
        <title>First report on the novel genomospecies/subspecies of Pectobacterium carotovorum in Russia.</title>
        <authorList>
            <person name="Shirshikov F.V."/>
            <person name="Miroshnikov K."/>
            <person name="Toshakov S.V."/>
            <person name="Kabanova A.P."/>
            <person name="Barannik A.P."/>
            <person name="Shneider M."/>
            <person name="Ignatov A.N."/>
            <person name="Miroshnikov K.A."/>
        </authorList>
    </citation>
    <scope>NUCLEOTIDE SEQUENCE [LARGE SCALE GENOMIC DNA]</scope>
    <source>
        <strain evidence="7">F131</strain>
    </source>
</reference>
<dbReference type="EMBL" id="PDVW01000012">
    <property type="protein sequence ID" value="POY49726.1"/>
    <property type="molecule type" value="Genomic_DNA"/>
</dbReference>
<dbReference type="AlphaFoldDB" id="A0A221TFR8"/>
<dbReference type="Proteomes" id="UP001313132">
    <property type="component" value="Unassembled WGS sequence"/>
</dbReference>
<evidence type="ECO:0000313" key="7">
    <source>
        <dbReference type="EMBL" id="POY49726.1"/>
    </source>
</evidence>
<evidence type="ECO:0000313" key="9">
    <source>
        <dbReference type="Proteomes" id="UP000237284"/>
    </source>
</evidence>
<evidence type="ECO:0000256" key="4">
    <source>
        <dbReference type="SAM" id="MobiDB-lite"/>
    </source>
</evidence>
<gene>
    <name evidence="3 5" type="primary">yihI</name>
    <name evidence="8" type="ORF">F131LOC_021105</name>
    <name evidence="7" type="ORF">F131LOC_02375</name>
    <name evidence="5" type="ORF">H0253_13315</name>
    <name evidence="6" type="ORF">WCT63_08865</name>
</gene>
<keyword evidence="11" id="KW-1185">Reference proteome</keyword>
<comment type="subunit">
    <text evidence="3">Interacts with Der.</text>
</comment>
<protein>
    <recommendedName>
        <fullName evidence="3">Der GTPase-activating protein YihI</fullName>
    </recommendedName>
</protein>
<reference evidence="5 10" key="2">
    <citation type="submission" date="2020-07" db="EMBL/GenBank/DDBJ databases">
        <title>Updated taxonomy of Pectobacterium genus in the CIRM-CFBP bacterial collection: when new species reveal old endemic population.</title>
        <authorList>
            <person name="Pedron J."/>
            <person name="Barny M.A."/>
            <person name="Portier P."/>
        </authorList>
    </citation>
    <scope>NUCLEOTIDE SEQUENCE [LARGE SCALE GENOMIC DNA]</scope>
    <source>
        <strain evidence="5 10">CFBP5669</strain>
    </source>
</reference>
<dbReference type="GeneID" id="93388072"/>
<reference evidence="8 9" key="3">
    <citation type="submission" date="2020-11" db="EMBL/GenBank/DDBJ databases">
        <title>Complete genome sequence of Pectobacterium versatile F131.</title>
        <authorList>
            <person name="Shirshikov F.V."/>
            <person name="Miroshnikov K."/>
            <person name="Toshakov S.V."/>
            <person name="Kabanova A.P."/>
            <person name="Barannik A.P."/>
            <person name="Shneider M."/>
            <person name="Ignatov A.N."/>
            <person name="Miroshnikov K.A."/>
            <person name="Mikhailova Y.V."/>
            <person name="Shelenkov A."/>
            <person name="Yanushevich Y.G."/>
            <person name="Evseev P.V."/>
        </authorList>
    </citation>
    <scope>NUCLEOTIDE SEQUENCE [LARGE SCALE GENOMIC DNA]</scope>
    <source>
        <strain evidence="8 9">F131</strain>
    </source>
</reference>
<comment type="function">
    <text evidence="3">A GTPase-activating protein (GAP) that modifies Der/EngA GTPase function. May play a role in ribosome biogenesis.</text>
</comment>
<evidence type="ECO:0000313" key="11">
    <source>
        <dbReference type="Proteomes" id="UP001313132"/>
    </source>
</evidence>
<feature type="compositionally biased region" description="Basic and acidic residues" evidence="4">
    <location>
        <begin position="21"/>
        <end position="32"/>
    </location>
</feature>
<keyword evidence="1 3" id="KW-0343">GTPase activation</keyword>
<dbReference type="HAMAP" id="MF_01058">
    <property type="entry name" value="GAP_YihI"/>
    <property type="match status" value="1"/>
</dbReference>
<evidence type="ECO:0000313" key="10">
    <source>
        <dbReference type="Proteomes" id="UP000584405"/>
    </source>
</evidence>